<evidence type="ECO:0000256" key="6">
    <source>
        <dbReference type="PIRSR" id="PIRSR005091-1"/>
    </source>
</evidence>
<feature type="transmembrane region" description="Helical" evidence="9">
    <location>
        <begin position="50"/>
        <end position="74"/>
    </location>
</feature>
<dbReference type="GO" id="GO:0046872">
    <property type="term" value="F:metal ion binding"/>
    <property type="evidence" value="ECO:0007669"/>
    <property type="project" value="UniProtKB-KW"/>
</dbReference>
<evidence type="ECO:0000313" key="12">
    <source>
        <dbReference type="Proteomes" id="UP000451233"/>
    </source>
</evidence>
<comment type="caution">
    <text evidence="11">The sequence shown here is derived from an EMBL/GenBank/DDBJ whole genome shotgun (WGS) entry which is preliminary data.</text>
</comment>
<reference evidence="11 12" key="1">
    <citation type="submission" date="2019-11" db="EMBL/GenBank/DDBJ databases">
        <title>Pedobacter sp. HMF7056 Genome sequencing and assembly.</title>
        <authorList>
            <person name="Kang H."/>
            <person name="Kim H."/>
            <person name="Joh K."/>
        </authorList>
    </citation>
    <scope>NUCLEOTIDE SEQUENCE [LARGE SCALE GENOMIC DNA]</scope>
    <source>
        <strain evidence="11 12">HMF7056</strain>
    </source>
</reference>
<feature type="binding site" evidence="8">
    <location>
        <position position="486"/>
    </location>
    <ligand>
        <name>Mn(2+)</name>
        <dbReference type="ChEBI" id="CHEBI:29035"/>
    </ligand>
</feature>
<dbReference type="AlphaFoldDB" id="A0A7K1XX07"/>
<protein>
    <submittedName>
        <fullName evidence="11">Sulfatase-like hydrolase/transferase</fullName>
    </submittedName>
</protein>
<keyword evidence="4 9" id="KW-1133">Transmembrane helix</keyword>
<evidence type="ECO:0000256" key="1">
    <source>
        <dbReference type="ARBA" id="ARBA00004651"/>
    </source>
</evidence>
<dbReference type="EMBL" id="WVHS01000002">
    <property type="protein sequence ID" value="MXV15535.1"/>
    <property type="molecule type" value="Genomic_DNA"/>
</dbReference>
<dbReference type="CDD" id="cd16015">
    <property type="entry name" value="LTA_synthase"/>
    <property type="match status" value="1"/>
</dbReference>
<feature type="domain" description="Sulfatase N-terminal" evidence="10">
    <location>
        <begin position="268"/>
        <end position="541"/>
    </location>
</feature>
<sequence>MLKSLVVLGRYFLFWLVFFFLDRVLFLVYFPSRLKGLPALEISKTFIYGLWMDVSMTGYICVLPLLGFFFAWTNPKLEISKKPLQIYTRFWVAIFGILTIANFNIYREWSTKINFKALDFLFSTPNEAFASSASSPIFYSFLIFFAFAAIILWLEKKIIIYKVPAYPKPWIRVACCVLLAGINFLAIRGGWQLSPMNESMAYFSDKPFLNHAAINTEWTLMRDILKNKYGKKNPYNYFAPKESARVVADLFKTDPDSSRINILSNNRPNVVIIILESYTADVVEYLGGEKGIDPNMEALGKQGIRFTNAYAAGDRTDKGMIAVLSGFPSQAIRSIINFNSKQEHLPALSRELSSNGYHTSFYYGGESEFFNVKSYMLSHSVKRLVDKHAFNSADMNSKWGAYDHVVFNKQLLDLEKEPQPFFSTLLTLTNHEPFELPVASKFPGKDIPNKFRSTAFYADSCLGDYFRKAKKAPWYHNTLFVIVADHGHHLPKEQYEIHDPHRFRIPLLVVGEPIKESFKGKVADKIMSQTDIAATLLGQLNLPSASFKWSKDVFNPGTPAFAFYNWDNGFGFATPQQTISFDNIGKHLIYRKNKVDKKTDDSLSRVGKACMQQVFSDYMNY</sequence>
<dbReference type="Gene3D" id="3.40.720.10">
    <property type="entry name" value="Alkaline Phosphatase, subunit A"/>
    <property type="match status" value="1"/>
</dbReference>
<dbReference type="InterPro" id="IPR000917">
    <property type="entry name" value="Sulfatase_N"/>
</dbReference>
<feature type="binding site" evidence="8">
    <location>
        <position position="276"/>
    </location>
    <ligand>
        <name>Mn(2+)</name>
        <dbReference type="ChEBI" id="CHEBI:29035"/>
    </ligand>
</feature>
<keyword evidence="12" id="KW-1185">Reference proteome</keyword>
<organism evidence="11 12">
    <name type="scientific">Hufsiella ginkgonis</name>
    <dbReference type="NCBI Taxonomy" id="2695274"/>
    <lineage>
        <taxon>Bacteria</taxon>
        <taxon>Pseudomonadati</taxon>
        <taxon>Bacteroidota</taxon>
        <taxon>Sphingobacteriia</taxon>
        <taxon>Sphingobacteriales</taxon>
        <taxon>Sphingobacteriaceae</taxon>
        <taxon>Hufsiella</taxon>
    </lineage>
</organism>
<keyword evidence="7" id="KW-0464">Manganese</keyword>
<feature type="binding site" evidence="8">
    <location>
        <position position="485"/>
    </location>
    <ligand>
        <name>Mn(2+)</name>
        <dbReference type="ChEBI" id="CHEBI:29035"/>
    </ligand>
</feature>
<dbReference type="Pfam" id="PF00884">
    <property type="entry name" value="Sulfatase"/>
    <property type="match status" value="1"/>
</dbReference>
<feature type="transmembrane region" description="Helical" evidence="9">
    <location>
        <begin position="170"/>
        <end position="191"/>
    </location>
</feature>
<keyword evidence="7" id="KW-0479">Metal-binding</keyword>
<evidence type="ECO:0000256" key="2">
    <source>
        <dbReference type="ARBA" id="ARBA00022475"/>
    </source>
</evidence>
<evidence type="ECO:0000256" key="7">
    <source>
        <dbReference type="PIRSR" id="PIRSR005091-2"/>
    </source>
</evidence>
<dbReference type="GO" id="GO:0016787">
    <property type="term" value="F:hydrolase activity"/>
    <property type="evidence" value="ECO:0007669"/>
    <property type="project" value="UniProtKB-KW"/>
</dbReference>
<feature type="binding site" evidence="8">
    <location>
        <position position="316"/>
    </location>
    <ligand>
        <name>Mn(2+)</name>
        <dbReference type="ChEBI" id="CHEBI:29035"/>
    </ligand>
</feature>
<evidence type="ECO:0000256" key="3">
    <source>
        <dbReference type="ARBA" id="ARBA00022692"/>
    </source>
</evidence>
<feature type="transmembrane region" description="Helical" evidence="9">
    <location>
        <begin position="12"/>
        <end position="30"/>
    </location>
</feature>
<evidence type="ECO:0000256" key="9">
    <source>
        <dbReference type="SAM" id="Phobius"/>
    </source>
</evidence>
<dbReference type="Gene3D" id="3.30.1120.80">
    <property type="match status" value="1"/>
</dbReference>
<dbReference type="PIRSF" id="PIRSF005091">
    <property type="entry name" value="Mmb_sulf_HI1246"/>
    <property type="match status" value="1"/>
</dbReference>
<evidence type="ECO:0000313" key="11">
    <source>
        <dbReference type="EMBL" id="MXV15535.1"/>
    </source>
</evidence>
<keyword evidence="3 9" id="KW-0812">Transmembrane</keyword>
<feature type="transmembrane region" description="Helical" evidence="9">
    <location>
        <begin position="86"/>
        <end position="106"/>
    </location>
</feature>
<gene>
    <name evidence="11" type="ORF">GS398_09485</name>
</gene>
<dbReference type="GO" id="GO:0005886">
    <property type="term" value="C:plasma membrane"/>
    <property type="evidence" value="ECO:0007669"/>
    <property type="project" value="UniProtKB-SubCell"/>
</dbReference>
<proteinExistence type="predicted"/>
<keyword evidence="2" id="KW-1003">Cell membrane</keyword>
<dbReference type="InterPro" id="IPR050448">
    <property type="entry name" value="OpgB/LTA_synthase_biosynth"/>
</dbReference>
<evidence type="ECO:0000256" key="4">
    <source>
        <dbReference type="ARBA" id="ARBA00022989"/>
    </source>
</evidence>
<dbReference type="GO" id="GO:0016740">
    <property type="term" value="F:transferase activity"/>
    <property type="evidence" value="ECO:0007669"/>
    <property type="project" value="UniProtKB-KW"/>
</dbReference>
<comment type="subcellular location">
    <subcellularLocation>
        <location evidence="1">Cell membrane</location>
        <topology evidence="1">Multi-pass membrane protein</topology>
    </subcellularLocation>
</comment>
<feature type="transmembrane region" description="Helical" evidence="9">
    <location>
        <begin position="137"/>
        <end position="154"/>
    </location>
</feature>
<dbReference type="SUPFAM" id="SSF53649">
    <property type="entry name" value="Alkaline phosphatase-like"/>
    <property type="match status" value="1"/>
</dbReference>
<feature type="active site" evidence="6">
    <location>
        <position position="316"/>
    </location>
</feature>
<evidence type="ECO:0000256" key="5">
    <source>
        <dbReference type="ARBA" id="ARBA00023136"/>
    </source>
</evidence>
<dbReference type="Proteomes" id="UP000451233">
    <property type="component" value="Unassembled WGS sequence"/>
</dbReference>
<keyword evidence="5 9" id="KW-0472">Membrane</keyword>
<name>A0A7K1XX07_9SPHI</name>
<accession>A0A7K1XX07</accession>
<evidence type="ECO:0000256" key="8">
    <source>
        <dbReference type="PIRSR" id="PIRSR005091-3"/>
    </source>
</evidence>
<dbReference type="InterPro" id="IPR017850">
    <property type="entry name" value="Alkaline_phosphatase_core_sf"/>
</dbReference>
<evidence type="ECO:0000259" key="10">
    <source>
        <dbReference type="Pfam" id="PF00884"/>
    </source>
</evidence>
<feature type="binding site" evidence="7">
    <location>
        <position position="431"/>
    </location>
    <ligand>
        <name>substrate</name>
    </ligand>
</feature>
<keyword evidence="11" id="KW-0378">Hydrolase</keyword>
<dbReference type="PANTHER" id="PTHR47371:SF3">
    <property type="entry name" value="PHOSPHOGLYCEROL TRANSFERASE I"/>
    <property type="match status" value="1"/>
</dbReference>
<keyword evidence="11" id="KW-0808">Transferase</keyword>
<dbReference type="PANTHER" id="PTHR47371">
    <property type="entry name" value="LIPOTEICHOIC ACID SYNTHASE"/>
    <property type="match status" value="1"/>
</dbReference>
<dbReference type="InterPro" id="IPR012160">
    <property type="entry name" value="LtaS-like"/>
</dbReference>
<dbReference type="RefSeq" id="WP_160906524.1">
    <property type="nucleotide sequence ID" value="NZ_WVHS01000002.1"/>
</dbReference>